<name>A0A1D6DZK2_MAIZE</name>
<accession>A0A1D6DZK2</accession>
<dbReference type="PaxDb" id="4577-GRMZM5G875735_P01"/>
<reference evidence="1" key="1">
    <citation type="submission" date="2015-12" db="EMBL/GenBank/DDBJ databases">
        <title>Update maize B73 reference genome by single molecule sequencing technologies.</title>
        <authorList>
            <consortium name="Maize Genome Sequencing Project"/>
            <person name="Ware D."/>
        </authorList>
    </citation>
    <scope>NUCLEOTIDE SEQUENCE [LARGE SCALE GENOMIC DNA]</scope>
    <source>
        <tissue evidence="1">Seedling</tissue>
    </source>
</reference>
<dbReference type="AlphaFoldDB" id="A0A1D6DZK2"/>
<dbReference type="InParanoid" id="A0A1D6DZK2"/>
<protein>
    <submittedName>
        <fullName evidence="1">Uncharacterized protein</fullName>
    </submittedName>
</protein>
<evidence type="ECO:0000313" key="1">
    <source>
        <dbReference type="EMBL" id="ONM13944.1"/>
    </source>
</evidence>
<organism evidence="1">
    <name type="scientific">Zea mays</name>
    <name type="common">Maize</name>
    <dbReference type="NCBI Taxonomy" id="4577"/>
    <lineage>
        <taxon>Eukaryota</taxon>
        <taxon>Viridiplantae</taxon>
        <taxon>Streptophyta</taxon>
        <taxon>Embryophyta</taxon>
        <taxon>Tracheophyta</taxon>
        <taxon>Spermatophyta</taxon>
        <taxon>Magnoliopsida</taxon>
        <taxon>Liliopsida</taxon>
        <taxon>Poales</taxon>
        <taxon>Poaceae</taxon>
        <taxon>PACMAD clade</taxon>
        <taxon>Panicoideae</taxon>
        <taxon>Andropogonodae</taxon>
        <taxon>Andropogoneae</taxon>
        <taxon>Tripsacinae</taxon>
        <taxon>Zea</taxon>
    </lineage>
</organism>
<sequence length="74" mass="8214">MMGSTAYAYSAAPTSGSLGRRCSLQTTNACCKSKESESSKALDWWNLYKVRGNRRYSVAMCRVYACLFVRLGIS</sequence>
<dbReference type="EMBL" id="CM007648">
    <property type="protein sequence ID" value="ONM13944.1"/>
    <property type="molecule type" value="Genomic_DNA"/>
</dbReference>
<dbReference type="IntAct" id="A0A1D6DZK2">
    <property type="interactions" value="2"/>
</dbReference>
<proteinExistence type="predicted"/>
<gene>
    <name evidence="1" type="ORF">ZEAMMB73_Zm00001d002324</name>
</gene>